<accession>A0A9P5HMH1</accession>
<evidence type="ECO:0000313" key="2">
    <source>
        <dbReference type="Proteomes" id="UP000722485"/>
    </source>
</evidence>
<gene>
    <name evidence="1" type="ORF">G7Z17_g1651</name>
</gene>
<evidence type="ECO:0000313" key="1">
    <source>
        <dbReference type="EMBL" id="KAF7556140.1"/>
    </source>
</evidence>
<keyword evidence="2" id="KW-1185">Reference proteome</keyword>
<comment type="caution">
    <text evidence="1">The sequence shown here is derived from an EMBL/GenBank/DDBJ whole genome shotgun (WGS) entry which is preliminary data.</text>
</comment>
<dbReference type="EMBL" id="JAANBB010000014">
    <property type="protein sequence ID" value="KAF7556140.1"/>
    <property type="molecule type" value="Genomic_DNA"/>
</dbReference>
<sequence>MVRMQRLRLRMIRKWLTQRQLRPLATAVEIIGQDGLSELGWAVLQYDMQRATSWEWIAVQGGRPNFRTSCVMDQPTGRLDAHGDPVTVNIPHRLMQCSGEFRLCRGQDAAMAGWRDGDRLLTGPRSPGLILEFARLADNEARRLGGVPLPDIR</sequence>
<name>A0A9P5HMH1_9HYPO</name>
<reference evidence="1" key="1">
    <citation type="submission" date="2020-03" db="EMBL/GenBank/DDBJ databases">
        <title>Draft Genome Sequence of Cylindrodendrum hubeiense.</title>
        <authorList>
            <person name="Buettner E."/>
            <person name="Kellner H."/>
        </authorList>
    </citation>
    <scope>NUCLEOTIDE SEQUENCE</scope>
    <source>
        <strain evidence="1">IHI 201604</strain>
    </source>
</reference>
<protein>
    <submittedName>
        <fullName evidence="1">Uncharacterized protein</fullName>
    </submittedName>
</protein>
<organism evidence="1 2">
    <name type="scientific">Cylindrodendrum hubeiense</name>
    <dbReference type="NCBI Taxonomy" id="595255"/>
    <lineage>
        <taxon>Eukaryota</taxon>
        <taxon>Fungi</taxon>
        <taxon>Dikarya</taxon>
        <taxon>Ascomycota</taxon>
        <taxon>Pezizomycotina</taxon>
        <taxon>Sordariomycetes</taxon>
        <taxon>Hypocreomycetidae</taxon>
        <taxon>Hypocreales</taxon>
        <taxon>Nectriaceae</taxon>
        <taxon>Cylindrodendrum</taxon>
    </lineage>
</organism>
<dbReference type="Proteomes" id="UP000722485">
    <property type="component" value="Unassembled WGS sequence"/>
</dbReference>
<dbReference type="AlphaFoldDB" id="A0A9P5HMH1"/>
<proteinExistence type="predicted"/>